<evidence type="ECO:0000256" key="1">
    <source>
        <dbReference type="ARBA" id="ARBA00004613"/>
    </source>
</evidence>
<sequence>MTVSAYGGGDGVTVANYFQSAGYRSLDFAFVDKTVNAEAMKKVSLEVYGSDNGATLQGWSGNDVIKGGSGSEKIYGYAGSDTINGGAGNDELYGGGNTADTYVFAKGHGSDIVYDSSTRLDAFIDKLVFEEAVLADAQFARSGSDLQIRVFDSGGQVSIADYYTSAKHQAFSPVFADSVLNPQDVKNMVQNVV</sequence>
<protein>
    <submittedName>
        <fullName evidence="3">Uncharacterized protein</fullName>
    </submittedName>
</protein>
<dbReference type="InterPro" id="IPR050557">
    <property type="entry name" value="RTX_toxin/Mannuronan_C5-epim"/>
</dbReference>
<dbReference type="KEGG" id="nei:BG910_05545"/>
<dbReference type="PANTHER" id="PTHR38340:SF1">
    <property type="entry name" value="S-LAYER PROTEIN"/>
    <property type="match status" value="1"/>
</dbReference>
<keyword evidence="4" id="KW-1185">Reference proteome</keyword>
<dbReference type="RefSeq" id="WP_089035984.1">
    <property type="nucleotide sequence ID" value="NZ_CP022278.1"/>
</dbReference>
<reference evidence="3 4" key="1">
    <citation type="submission" date="2017-06" db="EMBL/GenBank/DDBJ databases">
        <title>Neisseria chenwenguii sp. nov., isolated from the intestinal contents of Tibetan Plateau Pika in Yushu, Qinghai Province, China.</title>
        <authorList>
            <person name="Zhang G."/>
        </authorList>
    </citation>
    <scope>NUCLEOTIDE SEQUENCE [LARGE SCALE GENOMIC DNA]</scope>
    <source>
        <strain evidence="3 4">10023</strain>
    </source>
</reference>
<dbReference type="Gene3D" id="2.150.10.10">
    <property type="entry name" value="Serralysin-like metalloprotease, C-terminal"/>
    <property type="match status" value="1"/>
</dbReference>
<evidence type="ECO:0000313" key="3">
    <source>
        <dbReference type="EMBL" id="ASK27274.1"/>
    </source>
</evidence>
<dbReference type="InterPro" id="IPR001343">
    <property type="entry name" value="Hemolysn_Ca-bd"/>
</dbReference>
<dbReference type="PRINTS" id="PR00313">
    <property type="entry name" value="CABNDNGRPT"/>
</dbReference>
<dbReference type="GO" id="GO:0005576">
    <property type="term" value="C:extracellular region"/>
    <property type="evidence" value="ECO:0007669"/>
    <property type="project" value="UniProtKB-SubCell"/>
</dbReference>
<dbReference type="PANTHER" id="PTHR38340">
    <property type="entry name" value="S-LAYER PROTEIN"/>
    <property type="match status" value="1"/>
</dbReference>
<organism evidence="3 4">
    <name type="scientific">Neisseria chenwenguii</name>
    <dbReference type="NCBI Taxonomy" id="1853278"/>
    <lineage>
        <taxon>Bacteria</taxon>
        <taxon>Pseudomonadati</taxon>
        <taxon>Pseudomonadota</taxon>
        <taxon>Betaproteobacteria</taxon>
        <taxon>Neisseriales</taxon>
        <taxon>Neisseriaceae</taxon>
        <taxon>Neisseria</taxon>
    </lineage>
</organism>
<dbReference type="AlphaFoldDB" id="A0A220S1D1"/>
<dbReference type="Proteomes" id="UP000198238">
    <property type="component" value="Chromosome"/>
</dbReference>
<name>A0A220S1D1_9NEIS</name>
<comment type="subcellular location">
    <subcellularLocation>
        <location evidence="1">Secreted</location>
    </subcellularLocation>
</comment>
<evidence type="ECO:0000256" key="2">
    <source>
        <dbReference type="ARBA" id="ARBA00022525"/>
    </source>
</evidence>
<gene>
    <name evidence="3" type="ORF">BG910_05545</name>
</gene>
<dbReference type="Pfam" id="PF00353">
    <property type="entry name" value="HemolysinCabind"/>
    <property type="match status" value="1"/>
</dbReference>
<dbReference type="SUPFAM" id="SSF51120">
    <property type="entry name" value="beta-Roll"/>
    <property type="match status" value="1"/>
</dbReference>
<proteinExistence type="predicted"/>
<keyword evidence="2" id="KW-0964">Secreted</keyword>
<evidence type="ECO:0000313" key="4">
    <source>
        <dbReference type="Proteomes" id="UP000198238"/>
    </source>
</evidence>
<dbReference type="GO" id="GO:0005509">
    <property type="term" value="F:calcium ion binding"/>
    <property type="evidence" value="ECO:0007669"/>
    <property type="project" value="InterPro"/>
</dbReference>
<accession>A0A220S1D1</accession>
<dbReference type="OrthoDB" id="8607307at2"/>
<dbReference type="EMBL" id="CP022278">
    <property type="protein sequence ID" value="ASK27274.1"/>
    <property type="molecule type" value="Genomic_DNA"/>
</dbReference>
<dbReference type="InterPro" id="IPR011049">
    <property type="entry name" value="Serralysin-like_metalloprot_C"/>
</dbReference>